<organism evidence="2 3">
    <name type="scientific">Porphyra umbilicalis</name>
    <name type="common">Purple laver</name>
    <name type="synonym">Red alga</name>
    <dbReference type="NCBI Taxonomy" id="2786"/>
    <lineage>
        <taxon>Eukaryota</taxon>
        <taxon>Rhodophyta</taxon>
        <taxon>Bangiophyceae</taxon>
        <taxon>Bangiales</taxon>
        <taxon>Bangiaceae</taxon>
        <taxon>Porphyra</taxon>
    </lineage>
</organism>
<keyword evidence="3" id="KW-1185">Reference proteome</keyword>
<protein>
    <recommendedName>
        <fullName evidence="1">G domain-containing protein</fullName>
    </recommendedName>
</protein>
<dbReference type="GO" id="GO:0005525">
    <property type="term" value="F:GTP binding"/>
    <property type="evidence" value="ECO:0007669"/>
    <property type="project" value="InterPro"/>
</dbReference>
<dbReference type="Pfam" id="PF01926">
    <property type="entry name" value="MMR_HSR1"/>
    <property type="match status" value="1"/>
</dbReference>
<evidence type="ECO:0000259" key="1">
    <source>
        <dbReference type="Pfam" id="PF01926"/>
    </source>
</evidence>
<dbReference type="InterPro" id="IPR027417">
    <property type="entry name" value="P-loop_NTPase"/>
</dbReference>
<dbReference type="EMBL" id="KV919949">
    <property type="protein sequence ID" value="OSX68929.1"/>
    <property type="molecule type" value="Genomic_DNA"/>
</dbReference>
<feature type="domain" description="G" evidence="1">
    <location>
        <begin position="4"/>
        <end position="93"/>
    </location>
</feature>
<reference evidence="2 3" key="1">
    <citation type="submission" date="2017-03" db="EMBL/GenBank/DDBJ databases">
        <title>WGS assembly of Porphyra umbilicalis.</title>
        <authorList>
            <person name="Brawley S.H."/>
            <person name="Blouin N.A."/>
            <person name="Ficko-Blean E."/>
            <person name="Wheeler G.L."/>
            <person name="Lohr M."/>
            <person name="Goodson H.V."/>
            <person name="Jenkins J.W."/>
            <person name="Blaby-Haas C.E."/>
            <person name="Helliwell K.E."/>
            <person name="Chan C."/>
            <person name="Marriage T."/>
            <person name="Bhattacharya D."/>
            <person name="Klein A.S."/>
            <person name="Badis Y."/>
            <person name="Brodie J."/>
            <person name="Cao Y."/>
            <person name="Collen J."/>
            <person name="Dittami S.M."/>
            <person name="Gachon C.M."/>
            <person name="Green B.R."/>
            <person name="Karpowicz S."/>
            <person name="Kim J.W."/>
            <person name="Kudahl U."/>
            <person name="Lin S."/>
            <person name="Michel G."/>
            <person name="Mittag M."/>
            <person name="Olson B.J."/>
            <person name="Pangilinan J."/>
            <person name="Peng Y."/>
            <person name="Qiu H."/>
            <person name="Shu S."/>
            <person name="Singer J.T."/>
            <person name="Smith A.G."/>
            <person name="Sprecher B.N."/>
            <person name="Wagner V."/>
            <person name="Wang W."/>
            <person name="Wang Z.-Y."/>
            <person name="Yan J."/>
            <person name="Yarish C."/>
            <person name="Zoeuner-Riek S."/>
            <person name="Zhuang Y."/>
            <person name="Zou Y."/>
            <person name="Lindquist E.A."/>
            <person name="Grimwood J."/>
            <person name="Barry K."/>
            <person name="Rokhsar D.S."/>
            <person name="Schmutz J."/>
            <person name="Stiller J.W."/>
            <person name="Grossman A.R."/>
            <person name="Prochnik S.E."/>
        </authorList>
    </citation>
    <scope>NUCLEOTIDE SEQUENCE [LARGE SCALE GENOMIC DNA]</scope>
    <source>
        <strain evidence="2">4086291</strain>
    </source>
</reference>
<dbReference type="AlphaFoldDB" id="A0A1X6NJX7"/>
<sequence>MEHIILIGDPGTGKSTLLTGLTGKPFASGMSTGTGKTTQLQTEVVNGVRYSDTPGLDDAVTKKRAAEEIAAAVRLGGTVKLLFVVTLEAARIRAGNMATIRTVVDALKEREVRVTGKFSVLINKMTPREKAMWTDAATSGPDLMRDILNDIGPVDRLAFMERVYALEDADNGKLPAQQLTVVRSLLTAMQTMDVPSGTSVEVKVDKIGELTAAFEAELKQTKAAHEAALAAAKKGDTTLLHEIVRGVSNVASVVALASPAAQLARGFRSLF</sequence>
<evidence type="ECO:0000313" key="3">
    <source>
        <dbReference type="Proteomes" id="UP000218209"/>
    </source>
</evidence>
<accession>A0A1X6NJX7</accession>
<dbReference type="Proteomes" id="UP000218209">
    <property type="component" value="Unassembled WGS sequence"/>
</dbReference>
<name>A0A1X6NJX7_PORUM</name>
<dbReference type="CDD" id="cd00882">
    <property type="entry name" value="Ras_like_GTPase"/>
    <property type="match status" value="1"/>
</dbReference>
<gene>
    <name evidence="2" type="ORF">BU14_2080s0001</name>
</gene>
<dbReference type="OrthoDB" id="8954335at2759"/>
<proteinExistence type="predicted"/>
<dbReference type="Gene3D" id="3.40.50.300">
    <property type="entry name" value="P-loop containing nucleotide triphosphate hydrolases"/>
    <property type="match status" value="1"/>
</dbReference>
<dbReference type="SUPFAM" id="SSF52540">
    <property type="entry name" value="P-loop containing nucleoside triphosphate hydrolases"/>
    <property type="match status" value="1"/>
</dbReference>
<dbReference type="InterPro" id="IPR006073">
    <property type="entry name" value="GTP-bd"/>
</dbReference>
<evidence type="ECO:0000313" key="2">
    <source>
        <dbReference type="EMBL" id="OSX68929.1"/>
    </source>
</evidence>